<proteinExistence type="predicted"/>
<dbReference type="AlphaFoldDB" id="A0A655YAY7"/>
<evidence type="ECO:0000313" key="1">
    <source>
        <dbReference type="EMBL" id="CSA64360.1"/>
    </source>
</evidence>
<reference evidence="1 2" key="1">
    <citation type="submission" date="2015-07" db="EMBL/GenBank/DDBJ databases">
        <authorList>
            <consortium name="Pathogen Informatics"/>
        </authorList>
    </citation>
    <scope>NUCLEOTIDE SEQUENCE [LARGE SCALE GENOMIC DNA]</scope>
    <source>
        <strain evidence="1 2">A51</strain>
    </source>
</reference>
<evidence type="ECO:0000313" key="2">
    <source>
        <dbReference type="Proteomes" id="UP000044806"/>
    </source>
</evidence>
<sequence length="60" mass="6914">MILNLYFRFFHFVSKSHCGVTQCGAVLFYGHNQLCKCIHGFIERTTNRPELITSGMETES</sequence>
<dbReference type="EMBL" id="CWOW01000009">
    <property type="protein sequence ID" value="CSA64360.1"/>
    <property type="molecule type" value="Genomic_DNA"/>
</dbReference>
<organism evidence="1 2">
    <name type="scientific">Vibrio cholerae</name>
    <dbReference type="NCBI Taxonomy" id="666"/>
    <lineage>
        <taxon>Bacteria</taxon>
        <taxon>Pseudomonadati</taxon>
        <taxon>Pseudomonadota</taxon>
        <taxon>Gammaproteobacteria</taxon>
        <taxon>Vibrionales</taxon>
        <taxon>Vibrionaceae</taxon>
        <taxon>Vibrio</taxon>
    </lineage>
</organism>
<protein>
    <submittedName>
        <fullName evidence="1">Uncharacterized protein</fullName>
    </submittedName>
</protein>
<dbReference type="Proteomes" id="UP000044806">
    <property type="component" value="Unassembled WGS sequence"/>
</dbReference>
<gene>
    <name evidence="1" type="ORF">ERS013165_02099</name>
</gene>
<accession>A0A655YAY7</accession>
<name>A0A655YAY7_VIBCL</name>